<dbReference type="KEGG" id="rhd:R2APBS1_3718"/>
<evidence type="ECO:0000256" key="1">
    <source>
        <dbReference type="SAM" id="MobiDB-lite"/>
    </source>
</evidence>
<feature type="region of interest" description="Disordered" evidence="1">
    <location>
        <begin position="152"/>
        <end position="239"/>
    </location>
</feature>
<protein>
    <recommendedName>
        <fullName evidence="4">General secretion pathway protein GspN</fullName>
    </recommendedName>
</protein>
<dbReference type="EMBL" id="CP003470">
    <property type="protein sequence ID" value="AGG90778.1"/>
    <property type="molecule type" value="Genomic_DNA"/>
</dbReference>
<accession>M4NM97</accession>
<dbReference type="RefSeq" id="WP_015449035.1">
    <property type="nucleotide sequence ID" value="NC_020541.1"/>
</dbReference>
<name>M4NM97_9GAMM</name>
<feature type="compositionally biased region" description="Low complexity" evidence="1">
    <location>
        <begin position="171"/>
        <end position="185"/>
    </location>
</feature>
<dbReference type="eggNOG" id="ENOG50336DH">
    <property type="taxonomic scope" value="Bacteria"/>
</dbReference>
<sequence precursor="true">MNAASQRQLTPWLVALVLLLGAVLLALLAGLGRGVRWDAPRPSAPLPPAGRQADLPPPVPLAHYALVWQKPLFSPDRKPTARADGGSSLGDLDLTGIILTPGLRMALLHDRNGDKQVRLREGEALPDGSVKLVELRPRSALFESPAGRTELKLPAGAPIDSPRGAADVRGQPAGAAAMQVAPADAGADRRGPARGTIEPMRGAPAATPPPATESAAERLRRNIQKRRAARAAATHEGEH</sequence>
<evidence type="ECO:0000313" key="2">
    <source>
        <dbReference type="EMBL" id="AGG90778.1"/>
    </source>
</evidence>
<dbReference type="STRING" id="666685.R2APBS1_3718"/>
<reference evidence="2 3" key="1">
    <citation type="submission" date="2012-04" db="EMBL/GenBank/DDBJ databases">
        <title>Complete genome of Rhodanobacter sp. 2APBS1.</title>
        <authorList>
            <consortium name="US DOE Joint Genome Institute"/>
            <person name="Huntemann M."/>
            <person name="Wei C.-L."/>
            <person name="Han J."/>
            <person name="Detter J.C."/>
            <person name="Han C."/>
            <person name="Tapia R."/>
            <person name="Munk A.C.C."/>
            <person name="Chen A."/>
            <person name="Krypides N."/>
            <person name="Mavromatis K."/>
            <person name="Markowitz V."/>
            <person name="Szeto E."/>
            <person name="Ivanova N."/>
            <person name="Mikhailova N."/>
            <person name="Ovchinnikova G."/>
            <person name="Pagani I."/>
            <person name="Pati A."/>
            <person name="Goodwin L."/>
            <person name="Peters L."/>
            <person name="Pitluck S."/>
            <person name="Woyke T."/>
            <person name="Prakash O."/>
            <person name="Elkins J."/>
            <person name="Brown S."/>
            <person name="Palumbo A."/>
            <person name="Hemme C."/>
            <person name="Zhou J."/>
            <person name="Watson D."/>
            <person name="Jardine P."/>
            <person name="Kostka J."/>
            <person name="Green S."/>
        </authorList>
    </citation>
    <scope>NUCLEOTIDE SEQUENCE [LARGE SCALE GENOMIC DNA]</scope>
    <source>
        <strain evidence="2 3">2APBS1</strain>
    </source>
</reference>
<dbReference type="AlphaFoldDB" id="M4NM97"/>
<dbReference type="OrthoDB" id="5951700at2"/>
<organism evidence="2 3">
    <name type="scientific">Rhodanobacter denitrificans</name>
    <dbReference type="NCBI Taxonomy" id="666685"/>
    <lineage>
        <taxon>Bacteria</taxon>
        <taxon>Pseudomonadati</taxon>
        <taxon>Pseudomonadota</taxon>
        <taxon>Gammaproteobacteria</taxon>
        <taxon>Lysobacterales</taxon>
        <taxon>Rhodanobacteraceae</taxon>
        <taxon>Rhodanobacter</taxon>
    </lineage>
</organism>
<dbReference type="Proteomes" id="UP000011859">
    <property type="component" value="Chromosome"/>
</dbReference>
<gene>
    <name evidence="2" type="ORF">R2APBS1_3718</name>
</gene>
<dbReference type="HOGENOM" id="CLU_1141174_0_0_6"/>
<evidence type="ECO:0008006" key="4">
    <source>
        <dbReference type="Google" id="ProtNLM"/>
    </source>
</evidence>
<keyword evidence="3" id="KW-1185">Reference proteome</keyword>
<evidence type="ECO:0000313" key="3">
    <source>
        <dbReference type="Proteomes" id="UP000011859"/>
    </source>
</evidence>
<proteinExistence type="predicted"/>